<evidence type="ECO:0000256" key="2">
    <source>
        <dbReference type="PROSITE-ProRule" id="PRU00302"/>
    </source>
</evidence>
<evidence type="ECO:0000313" key="7">
    <source>
        <dbReference type="WBParaSite" id="HPBE_0002203501-mRNA-1"/>
    </source>
</evidence>
<dbReference type="AlphaFoldDB" id="A0A3P8D824"/>
<reference evidence="7" key="2">
    <citation type="submission" date="2019-09" db="UniProtKB">
        <authorList>
            <consortium name="WormBaseParasite"/>
        </authorList>
    </citation>
    <scope>IDENTIFICATION</scope>
</reference>
<keyword evidence="6" id="KW-1185">Reference proteome</keyword>
<dbReference type="Pfam" id="PF00084">
    <property type="entry name" value="Sushi"/>
    <property type="match status" value="1"/>
</dbReference>
<protein>
    <submittedName>
        <fullName evidence="7">Sushi domain-containing protein</fullName>
    </submittedName>
</protein>
<dbReference type="Proteomes" id="UP000050761">
    <property type="component" value="Unassembled WGS sequence"/>
</dbReference>
<keyword evidence="2" id="KW-0768">Sushi</keyword>
<dbReference type="WBParaSite" id="HPBE_0002203501-mRNA-1">
    <property type="protein sequence ID" value="HPBE_0002203501-mRNA-1"/>
    <property type="gene ID" value="HPBE_0002203501"/>
</dbReference>
<organism evidence="5">
    <name type="scientific">Heligmosomoides polygyrus</name>
    <name type="common">Parasitic roundworm</name>
    <dbReference type="NCBI Taxonomy" id="6339"/>
    <lineage>
        <taxon>Eukaryota</taxon>
        <taxon>Metazoa</taxon>
        <taxon>Ecdysozoa</taxon>
        <taxon>Nematoda</taxon>
        <taxon>Chromadorea</taxon>
        <taxon>Rhabditida</taxon>
        <taxon>Rhabditina</taxon>
        <taxon>Rhabditomorpha</taxon>
        <taxon>Strongyloidea</taxon>
        <taxon>Heligmosomidae</taxon>
        <taxon>Heligmosomoides</taxon>
    </lineage>
</organism>
<sequence length="159" mass="17518">MRALLFVSIVLASGALAQDCGEAVNNANYGVKATYSTKASSNGKYPEGTKVDFSCQYGLFVKGSDNATCVKGEWEPREDARTRRCPYLCQLSQLRSKGYRSMWVDGADGKRDWFPHGTSAYAYCYPNVSDMPIFEPPNLMCIDGGWQPTRGKGNCLKGK</sequence>
<feature type="signal peptide" evidence="3">
    <location>
        <begin position="1"/>
        <end position="17"/>
    </location>
</feature>
<dbReference type="SUPFAM" id="SSF57535">
    <property type="entry name" value="Complement control module/SCR domain"/>
    <property type="match status" value="1"/>
</dbReference>
<comment type="caution">
    <text evidence="2">Lacks conserved residue(s) required for the propagation of feature annotation.</text>
</comment>
<dbReference type="PROSITE" id="PS50923">
    <property type="entry name" value="SUSHI"/>
    <property type="match status" value="1"/>
</dbReference>
<dbReference type="InterPro" id="IPR000436">
    <property type="entry name" value="Sushi_SCR_CCP_dom"/>
</dbReference>
<evidence type="ECO:0000259" key="4">
    <source>
        <dbReference type="PROSITE" id="PS50923"/>
    </source>
</evidence>
<dbReference type="CDD" id="cd00033">
    <property type="entry name" value="CCP"/>
    <property type="match status" value="1"/>
</dbReference>
<keyword evidence="3" id="KW-0732">Signal</keyword>
<evidence type="ECO:0000256" key="1">
    <source>
        <dbReference type="ARBA" id="ARBA00023157"/>
    </source>
</evidence>
<evidence type="ECO:0000313" key="6">
    <source>
        <dbReference type="Proteomes" id="UP000050761"/>
    </source>
</evidence>
<dbReference type="OrthoDB" id="10051774at2759"/>
<dbReference type="EMBL" id="UZAH01033590">
    <property type="protein sequence ID" value="VDP29918.1"/>
    <property type="molecule type" value="Genomic_DNA"/>
</dbReference>
<name>A0A3P8D824_HELPZ</name>
<evidence type="ECO:0000256" key="3">
    <source>
        <dbReference type="SAM" id="SignalP"/>
    </source>
</evidence>
<proteinExistence type="predicted"/>
<keyword evidence="1" id="KW-1015">Disulfide bond</keyword>
<dbReference type="Gene3D" id="2.10.70.10">
    <property type="entry name" value="Complement Module, domain 1"/>
    <property type="match status" value="1"/>
</dbReference>
<accession>A0A3P8D824</accession>
<feature type="chain" id="PRO_5044596696" evidence="3">
    <location>
        <begin position="18"/>
        <end position="159"/>
    </location>
</feature>
<feature type="domain" description="Sushi" evidence="4">
    <location>
        <begin position="18"/>
        <end position="87"/>
    </location>
</feature>
<evidence type="ECO:0000313" key="5">
    <source>
        <dbReference type="EMBL" id="VDP29918.1"/>
    </source>
</evidence>
<reference evidence="5 6" key="1">
    <citation type="submission" date="2018-11" db="EMBL/GenBank/DDBJ databases">
        <authorList>
            <consortium name="Pathogen Informatics"/>
        </authorList>
    </citation>
    <scope>NUCLEOTIDE SEQUENCE [LARGE SCALE GENOMIC DNA]</scope>
</reference>
<dbReference type="InterPro" id="IPR035976">
    <property type="entry name" value="Sushi/SCR/CCP_sf"/>
</dbReference>
<gene>
    <name evidence="5" type="ORF">HPBE_LOCUS22034</name>
</gene>